<keyword evidence="5" id="KW-0472">Membrane</keyword>
<keyword evidence="4" id="KW-0393">Immunoglobulin domain</keyword>
<dbReference type="STRING" id="75743.A0A401PUK2"/>
<keyword evidence="5" id="KW-1133">Transmembrane helix</keyword>
<dbReference type="InterPro" id="IPR007110">
    <property type="entry name" value="Ig-like_dom"/>
</dbReference>
<dbReference type="SMART" id="SM00409">
    <property type="entry name" value="IG"/>
    <property type="match status" value="4"/>
</dbReference>
<proteinExistence type="predicted"/>
<dbReference type="Pfam" id="PF13895">
    <property type="entry name" value="Ig_2"/>
    <property type="match status" value="2"/>
</dbReference>
<comment type="caution">
    <text evidence="7">The sequence shown here is derived from an EMBL/GenBank/DDBJ whole genome shotgun (WGS) entry which is preliminary data.</text>
</comment>
<feature type="domain" description="Ig-like" evidence="6">
    <location>
        <begin position="48"/>
        <end position="134"/>
    </location>
</feature>
<dbReference type="InterPro" id="IPR036179">
    <property type="entry name" value="Ig-like_dom_sf"/>
</dbReference>
<name>A0A401PUK2_SCYTO</name>
<dbReference type="Proteomes" id="UP000288216">
    <property type="component" value="Unassembled WGS sequence"/>
</dbReference>
<feature type="domain" description="Ig-like" evidence="6">
    <location>
        <begin position="224"/>
        <end position="314"/>
    </location>
</feature>
<feature type="domain" description="Ig-like" evidence="6">
    <location>
        <begin position="317"/>
        <end position="396"/>
    </location>
</feature>
<evidence type="ECO:0000256" key="3">
    <source>
        <dbReference type="ARBA" id="ARBA00023180"/>
    </source>
</evidence>
<dbReference type="PROSITE" id="PS50835">
    <property type="entry name" value="IG_LIKE"/>
    <property type="match status" value="4"/>
</dbReference>
<reference evidence="7 8" key="1">
    <citation type="journal article" date="2018" name="Nat. Ecol. Evol.">
        <title>Shark genomes provide insights into elasmobranch evolution and the origin of vertebrates.</title>
        <authorList>
            <person name="Hara Y"/>
            <person name="Yamaguchi K"/>
            <person name="Onimaru K"/>
            <person name="Kadota M"/>
            <person name="Koyanagi M"/>
            <person name="Keeley SD"/>
            <person name="Tatsumi K"/>
            <person name="Tanaka K"/>
            <person name="Motone F"/>
            <person name="Kageyama Y"/>
            <person name="Nozu R"/>
            <person name="Adachi N"/>
            <person name="Nishimura O"/>
            <person name="Nakagawa R"/>
            <person name="Tanegashima C"/>
            <person name="Kiyatake I"/>
            <person name="Matsumoto R"/>
            <person name="Murakumo K"/>
            <person name="Nishida K"/>
            <person name="Terakita A"/>
            <person name="Kuratani S"/>
            <person name="Sato K"/>
            <person name="Hyodo S Kuraku.S."/>
        </authorList>
    </citation>
    <scope>NUCLEOTIDE SEQUENCE [LARGE SCALE GENOMIC DNA]</scope>
</reference>
<keyword evidence="5" id="KW-0812">Transmembrane</keyword>
<dbReference type="OMA" id="PFSCIVS"/>
<organism evidence="7 8">
    <name type="scientific">Scyliorhinus torazame</name>
    <name type="common">Cloudy catshark</name>
    <name type="synonym">Catulus torazame</name>
    <dbReference type="NCBI Taxonomy" id="75743"/>
    <lineage>
        <taxon>Eukaryota</taxon>
        <taxon>Metazoa</taxon>
        <taxon>Chordata</taxon>
        <taxon>Craniata</taxon>
        <taxon>Vertebrata</taxon>
        <taxon>Chondrichthyes</taxon>
        <taxon>Elasmobranchii</taxon>
        <taxon>Galeomorphii</taxon>
        <taxon>Galeoidea</taxon>
        <taxon>Carcharhiniformes</taxon>
        <taxon>Scyliorhinidae</taxon>
        <taxon>Scyliorhinus</taxon>
    </lineage>
</organism>
<accession>A0A401PUK2</accession>
<evidence type="ECO:0000256" key="2">
    <source>
        <dbReference type="ARBA" id="ARBA00023157"/>
    </source>
</evidence>
<dbReference type="SMART" id="SM00408">
    <property type="entry name" value="IGc2"/>
    <property type="match status" value="4"/>
</dbReference>
<evidence type="ECO:0000256" key="4">
    <source>
        <dbReference type="ARBA" id="ARBA00023319"/>
    </source>
</evidence>
<keyword evidence="2" id="KW-1015">Disulfide bond</keyword>
<keyword evidence="8" id="KW-1185">Reference proteome</keyword>
<keyword evidence="1" id="KW-0732">Signal</keyword>
<feature type="non-terminal residue" evidence="7">
    <location>
        <position position="1"/>
    </location>
</feature>
<dbReference type="Pfam" id="PF13927">
    <property type="entry name" value="Ig_3"/>
    <property type="match status" value="2"/>
</dbReference>
<dbReference type="PANTHER" id="PTHR44337:SF20">
    <property type="entry name" value="CARCINOEMBRYONIC ANTIGEN-RELATED CELL ADHESION MOLECULE 5-RELATED"/>
    <property type="match status" value="1"/>
</dbReference>
<dbReference type="EMBL" id="BFAA01008875">
    <property type="protein sequence ID" value="GCB76814.1"/>
    <property type="molecule type" value="Genomic_DNA"/>
</dbReference>
<sequence>FLSNGSLLLKSVRVSDSGDYSVKMSPSGGGSDASATLTLHVLEPVSKPNVTANVTNPVELNDTVVLTCFASGTAISYQWLQDNSAINPGDRFDLSADNSSLTISGILRSDGEFTCNAYNSINAMTSDPYHLNISYGPDSPNVSVTPDLSAYLIGTTVTFSCSADSNPPAELEWNLNNTSLQQKGQRLFIDSITLNSTGNYTCQAFNNLTKRYSASTKQIVVIEPVSIVTVSSNNSKPIENIDTILLTCNASGFIQSRIWCKDTQVIKEDDRVITSPDNATLTIISVNRNNSGTYRCNASNDFSSNFGDTNLQINYGPEKVIITPQGPIQVELGKTLTLNCAAQSVPPATYEWYNGSRLLKTGQTYNIESISLNADGSYTCRANNNITNKSKNTTIQVTVQAVPSSVKKLSVGGIIAIVIAVLFVVALIIGITAWMFKKKICRAKCGSQHNNIKMASRGNEPVSYSNGTNTQTTKPKDIDVVYAQPYILPQGPNASTASTEINKTDYAELKFK</sequence>
<evidence type="ECO:0000256" key="5">
    <source>
        <dbReference type="SAM" id="Phobius"/>
    </source>
</evidence>
<dbReference type="InterPro" id="IPR003598">
    <property type="entry name" value="Ig_sub2"/>
</dbReference>
<dbReference type="OrthoDB" id="6159398at2759"/>
<protein>
    <recommendedName>
        <fullName evidence="6">Ig-like domain-containing protein</fullName>
    </recommendedName>
</protein>
<dbReference type="InterPro" id="IPR013783">
    <property type="entry name" value="Ig-like_fold"/>
</dbReference>
<feature type="domain" description="Ig-like" evidence="6">
    <location>
        <begin position="140"/>
        <end position="220"/>
    </location>
</feature>
<dbReference type="AlphaFoldDB" id="A0A401PUK2"/>
<dbReference type="PANTHER" id="PTHR44337">
    <property type="entry name" value="CARCINOEMBRYONIC ANTIGEN-RELATED CELL ADHESION MOLECULE 8"/>
    <property type="match status" value="1"/>
</dbReference>
<evidence type="ECO:0000259" key="6">
    <source>
        <dbReference type="PROSITE" id="PS50835"/>
    </source>
</evidence>
<gene>
    <name evidence="7" type="ORF">scyTo_0015557</name>
</gene>
<keyword evidence="3" id="KW-0325">Glycoprotein</keyword>
<dbReference type="SUPFAM" id="SSF48726">
    <property type="entry name" value="Immunoglobulin"/>
    <property type="match status" value="4"/>
</dbReference>
<evidence type="ECO:0000313" key="8">
    <source>
        <dbReference type="Proteomes" id="UP000288216"/>
    </source>
</evidence>
<dbReference type="InterPro" id="IPR052598">
    <property type="entry name" value="IgSF_CEA-related"/>
</dbReference>
<dbReference type="Gene3D" id="2.60.40.10">
    <property type="entry name" value="Immunoglobulins"/>
    <property type="match status" value="5"/>
</dbReference>
<evidence type="ECO:0000313" key="7">
    <source>
        <dbReference type="EMBL" id="GCB76814.1"/>
    </source>
</evidence>
<feature type="transmembrane region" description="Helical" evidence="5">
    <location>
        <begin position="409"/>
        <end position="436"/>
    </location>
</feature>
<dbReference type="InterPro" id="IPR003599">
    <property type="entry name" value="Ig_sub"/>
</dbReference>
<evidence type="ECO:0000256" key="1">
    <source>
        <dbReference type="ARBA" id="ARBA00022729"/>
    </source>
</evidence>